<name>A0AA39PWI1_9AGAR</name>
<organism evidence="2 3">
    <name type="scientific">Armillaria luteobubalina</name>
    <dbReference type="NCBI Taxonomy" id="153913"/>
    <lineage>
        <taxon>Eukaryota</taxon>
        <taxon>Fungi</taxon>
        <taxon>Dikarya</taxon>
        <taxon>Basidiomycota</taxon>
        <taxon>Agaricomycotina</taxon>
        <taxon>Agaricomycetes</taxon>
        <taxon>Agaricomycetidae</taxon>
        <taxon>Agaricales</taxon>
        <taxon>Marasmiineae</taxon>
        <taxon>Physalacriaceae</taxon>
        <taxon>Armillaria</taxon>
    </lineage>
</organism>
<reference evidence="2" key="1">
    <citation type="submission" date="2023-06" db="EMBL/GenBank/DDBJ databases">
        <authorList>
            <consortium name="Lawrence Berkeley National Laboratory"/>
            <person name="Ahrendt S."/>
            <person name="Sahu N."/>
            <person name="Indic B."/>
            <person name="Wong-Bajracharya J."/>
            <person name="Merenyi Z."/>
            <person name="Ke H.-M."/>
            <person name="Monk M."/>
            <person name="Kocsube S."/>
            <person name="Drula E."/>
            <person name="Lipzen A."/>
            <person name="Balint B."/>
            <person name="Henrissat B."/>
            <person name="Andreopoulos B."/>
            <person name="Martin F.M."/>
            <person name="Harder C.B."/>
            <person name="Rigling D."/>
            <person name="Ford K.L."/>
            <person name="Foster G.D."/>
            <person name="Pangilinan J."/>
            <person name="Papanicolaou A."/>
            <person name="Barry K."/>
            <person name="LaButti K."/>
            <person name="Viragh M."/>
            <person name="Koriabine M."/>
            <person name="Yan M."/>
            <person name="Riley R."/>
            <person name="Champramary S."/>
            <person name="Plett K.L."/>
            <person name="Tsai I.J."/>
            <person name="Slot J."/>
            <person name="Sipos G."/>
            <person name="Plett J."/>
            <person name="Nagy L.G."/>
            <person name="Grigoriev I.V."/>
        </authorList>
    </citation>
    <scope>NUCLEOTIDE SEQUENCE</scope>
    <source>
        <strain evidence="2">HWK02</strain>
    </source>
</reference>
<evidence type="ECO:0000313" key="3">
    <source>
        <dbReference type="Proteomes" id="UP001175228"/>
    </source>
</evidence>
<feature type="signal peptide" evidence="1">
    <location>
        <begin position="1"/>
        <end position="20"/>
    </location>
</feature>
<dbReference type="EMBL" id="JAUEPU010000033">
    <property type="protein sequence ID" value="KAK0491716.1"/>
    <property type="molecule type" value="Genomic_DNA"/>
</dbReference>
<keyword evidence="1" id="KW-0732">Signal</keyword>
<evidence type="ECO:0000256" key="1">
    <source>
        <dbReference type="SAM" id="SignalP"/>
    </source>
</evidence>
<accession>A0AA39PWI1</accession>
<evidence type="ECO:0000313" key="2">
    <source>
        <dbReference type="EMBL" id="KAK0491716.1"/>
    </source>
</evidence>
<keyword evidence="3" id="KW-1185">Reference proteome</keyword>
<protein>
    <recommendedName>
        <fullName evidence="4">Membrane-associated protein</fullName>
    </recommendedName>
</protein>
<comment type="caution">
    <text evidence="2">The sequence shown here is derived from an EMBL/GenBank/DDBJ whole genome shotgun (WGS) entry which is preliminary data.</text>
</comment>
<proteinExistence type="predicted"/>
<feature type="chain" id="PRO_5041456066" description="Membrane-associated protein" evidence="1">
    <location>
        <begin position="21"/>
        <end position="197"/>
    </location>
</feature>
<dbReference type="AlphaFoldDB" id="A0AA39PWI1"/>
<sequence>MSVMARLLLSAACLLFFVSGTPHRIPTMWHRYSIAQSCTVSEYVVDIAGVQHLWIPSVVAPRGNSDPYYLSVCGENWFYVAHAVLESNVSHSRLVHAGPVSYEFSAVASPCDFLAHTGVQCMPAHMGVEFALLGGTDVVDDVNEVQRLRRIVPSCIFWVLYAPCFVCLRWPRCVGLDCLFMHLVPSRQSSPFPGQLA</sequence>
<gene>
    <name evidence="2" type="ORF">EDD18DRAFT_1109468</name>
</gene>
<evidence type="ECO:0008006" key="4">
    <source>
        <dbReference type="Google" id="ProtNLM"/>
    </source>
</evidence>
<dbReference type="Proteomes" id="UP001175228">
    <property type="component" value="Unassembled WGS sequence"/>
</dbReference>